<accession>A0ABP6NNV5</accession>
<sequence>MRRTLTAGGAASTGVTVTSGPFQCKTESCWNRVVRQLLRLPIGTAEPLLRASGALPADGAVRRERAGCPQEGLRGADGQAEKLSDDPVPAALGLALERT</sequence>
<proteinExistence type="predicted"/>
<organism evidence="2 3">
    <name type="scientific">Planomonospora alba</name>
    <dbReference type="NCBI Taxonomy" id="161354"/>
    <lineage>
        <taxon>Bacteria</taxon>
        <taxon>Bacillati</taxon>
        <taxon>Actinomycetota</taxon>
        <taxon>Actinomycetes</taxon>
        <taxon>Streptosporangiales</taxon>
        <taxon>Streptosporangiaceae</taxon>
        <taxon>Planomonospora</taxon>
    </lineage>
</organism>
<evidence type="ECO:0000313" key="2">
    <source>
        <dbReference type="EMBL" id="GAA3149865.1"/>
    </source>
</evidence>
<name>A0ABP6NNV5_9ACTN</name>
<protein>
    <submittedName>
        <fullName evidence="2">Uncharacterized protein</fullName>
    </submittedName>
</protein>
<gene>
    <name evidence="2" type="ORF">GCM10010466_46050</name>
</gene>
<comment type="caution">
    <text evidence="2">The sequence shown here is derived from an EMBL/GenBank/DDBJ whole genome shotgun (WGS) entry which is preliminary data.</text>
</comment>
<evidence type="ECO:0000313" key="3">
    <source>
        <dbReference type="Proteomes" id="UP001500320"/>
    </source>
</evidence>
<evidence type="ECO:0000256" key="1">
    <source>
        <dbReference type="SAM" id="MobiDB-lite"/>
    </source>
</evidence>
<keyword evidence="3" id="KW-1185">Reference proteome</keyword>
<dbReference type="Proteomes" id="UP001500320">
    <property type="component" value="Unassembled WGS sequence"/>
</dbReference>
<dbReference type="EMBL" id="BAAAUT010000039">
    <property type="protein sequence ID" value="GAA3149865.1"/>
    <property type="molecule type" value="Genomic_DNA"/>
</dbReference>
<feature type="region of interest" description="Disordered" evidence="1">
    <location>
        <begin position="61"/>
        <end position="88"/>
    </location>
</feature>
<reference evidence="3" key="1">
    <citation type="journal article" date="2019" name="Int. J. Syst. Evol. Microbiol.">
        <title>The Global Catalogue of Microorganisms (GCM) 10K type strain sequencing project: providing services to taxonomists for standard genome sequencing and annotation.</title>
        <authorList>
            <consortium name="The Broad Institute Genomics Platform"/>
            <consortium name="The Broad Institute Genome Sequencing Center for Infectious Disease"/>
            <person name="Wu L."/>
            <person name="Ma J."/>
        </authorList>
    </citation>
    <scope>NUCLEOTIDE SEQUENCE [LARGE SCALE GENOMIC DNA]</scope>
    <source>
        <strain evidence="3">JCM 9373</strain>
    </source>
</reference>